<dbReference type="PANTHER" id="PTHR24388">
    <property type="entry name" value="ZINC FINGER PROTEIN"/>
    <property type="match status" value="1"/>
</dbReference>
<evidence type="ECO:0000256" key="7">
    <source>
        <dbReference type="ARBA" id="ARBA00023125"/>
    </source>
</evidence>
<evidence type="ECO:0000256" key="3">
    <source>
        <dbReference type="ARBA" id="ARBA00022737"/>
    </source>
</evidence>
<dbReference type="PROSITE" id="PS00028">
    <property type="entry name" value="ZINC_FINGER_C2H2_1"/>
    <property type="match status" value="3"/>
</dbReference>
<dbReference type="SUPFAM" id="SSF57667">
    <property type="entry name" value="beta-beta-alpha zinc fingers"/>
    <property type="match status" value="2"/>
</dbReference>
<feature type="region of interest" description="Disordered" evidence="12">
    <location>
        <begin position="186"/>
        <end position="224"/>
    </location>
</feature>
<keyword evidence="2" id="KW-0479">Metal-binding</keyword>
<name>A0A182ENU5_ONCOC</name>
<dbReference type="WBParaSite" id="nOo.2.0.1.t09798-RA">
    <property type="protein sequence ID" value="nOo.2.0.1.t09798-RA"/>
    <property type="gene ID" value="nOo.2.0.1.g09798"/>
</dbReference>
<dbReference type="EMBL" id="UYRW01005053">
    <property type="protein sequence ID" value="VDM93456.1"/>
    <property type="molecule type" value="Genomic_DNA"/>
</dbReference>
<dbReference type="Gene3D" id="3.30.160.60">
    <property type="entry name" value="Classic Zinc Finger"/>
    <property type="match status" value="3"/>
</dbReference>
<dbReference type="InterPro" id="IPR013087">
    <property type="entry name" value="Znf_C2H2_type"/>
</dbReference>
<evidence type="ECO:0000256" key="9">
    <source>
        <dbReference type="ARBA" id="ARBA00023242"/>
    </source>
</evidence>
<proteinExistence type="inferred from homology"/>
<feature type="region of interest" description="Disordered" evidence="12">
    <location>
        <begin position="55"/>
        <end position="74"/>
    </location>
</feature>
<reference evidence="16" key="1">
    <citation type="submission" date="2016-06" db="UniProtKB">
        <authorList>
            <consortium name="WormBaseParasite"/>
        </authorList>
    </citation>
    <scope>IDENTIFICATION</scope>
</reference>
<dbReference type="GO" id="GO:2000177">
    <property type="term" value="P:regulation of neural precursor cell proliferation"/>
    <property type="evidence" value="ECO:0007669"/>
    <property type="project" value="UniProtKB-ARBA"/>
</dbReference>
<protein>
    <submittedName>
        <fullName evidence="16">Zinc finger protein</fullName>
    </submittedName>
</protein>
<evidence type="ECO:0000256" key="6">
    <source>
        <dbReference type="ARBA" id="ARBA00023015"/>
    </source>
</evidence>
<feature type="domain" description="C2H2-type" evidence="13">
    <location>
        <begin position="290"/>
        <end position="312"/>
    </location>
</feature>
<dbReference type="InterPro" id="IPR036236">
    <property type="entry name" value="Znf_C2H2_sf"/>
</dbReference>
<evidence type="ECO:0000256" key="10">
    <source>
        <dbReference type="ARBA" id="ARBA00037948"/>
    </source>
</evidence>
<dbReference type="InterPro" id="IPR050527">
    <property type="entry name" value="Snail/Krueppel_Znf"/>
</dbReference>
<reference evidence="14 15" key="2">
    <citation type="submission" date="2018-08" db="EMBL/GenBank/DDBJ databases">
        <authorList>
            <person name="Laetsch R D."/>
            <person name="Stevens L."/>
            <person name="Kumar S."/>
            <person name="Blaxter L. M."/>
        </authorList>
    </citation>
    <scope>NUCLEOTIDE SEQUENCE [LARGE SCALE GENOMIC DNA]</scope>
</reference>
<dbReference type="GO" id="GO:0000978">
    <property type="term" value="F:RNA polymerase II cis-regulatory region sequence-specific DNA binding"/>
    <property type="evidence" value="ECO:0007669"/>
    <property type="project" value="TreeGrafter"/>
</dbReference>
<evidence type="ECO:0000256" key="1">
    <source>
        <dbReference type="ARBA" id="ARBA00004123"/>
    </source>
</evidence>
<feature type="domain" description="C2H2-type" evidence="13">
    <location>
        <begin position="234"/>
        <end position="261"/>
    </location>
</feature>
<dbReference type="OrthoDB" id="5428132at2759"/>
<dbReference type="SMART" id="SM00355">
    <property type="entry name" value="ZnF_C2H2"/>
    <property type="match status" value="4"/>
</dbReference>
<evidence type="ECO:0000256" key="8">
    <source>
        <dbReference type="ARBA" id="ARBA00023163"/>
    </source>
</evidence>
<evidence type="ECO:0000256" key="4">
    <source>
        <dbReference type="ARBA" id="ARBA00022771"/>
    </source>
</evidence>
<dbReference type="AlphaFoldDB" id="A0A182ENU5"/>
<keyword evidence="3" id="KW-0677">Repeat</keyword>
<evidence type="ECO:0000313" key="14">
    <source>
        <dbReference type="EMBL" id="VDM93456.1"/>
    </source>
</evidence>
<feature type="compositionally biased region" description="Polar residues" evidence="12">
    <location>
        <begin position="61"/>
        <end position="70"/>
    </location>
</feature>
<evidence type="ECO:0000256" key="2">
    <source>
        <dbReference type="ARBA" id="ARBA00022723"/>
    </source>
</evidence>
<evidence type="ECO:0000313" key="16">
    <source>
        <dbReference type="WBParaSite" id="nOo.2.0.1.t09798-RA"/>
    </source>
</evidence>
<dbReference type="GO" id="GO:0055059">
    <property type="term" value="P:asymmetric neuroblast division"/>
    <property type="evidence" value="ECO:0007669"/>
    <property type="project" value="UniProtKB-ARBA"/>
</dbReference>
<feature type="compositionally biased region" description="Low complexity" evidence="12">
    <location>
        <begin position="186"/>
        <end position="202"/>
    </location>
</feature>
<gene>
    <name evidence="14" type="ORF">NOO_LOCUS9798</name>
</gene>
<dbReference type="Pfam" id="PF00096">
    <property type="entry name" value="zf-C2H2"/>
    <property type="match status" value="3"/>
</dbReference>
<keyword evidence="4 11" id="KW-0863">Zinc-finger</keyword>
<keyword evidence="5" id="KW-0862">Zinc</keyword>
<keyword evidence="8" id="KW-0804">Transcription</keyword>
<keyword evidence="7" id="KW-0238">DNA-binding</keyword>
<evidence type="ECO:0000256" key="12">
    <source>
        <dbReference type="SAM" id="MobiDB-lite"/>
    </source>
</evidence>
<dbReference type="FunFam" id="3.30.160.60:FF:000207">
    <property type="entry name" value="zinc finger protein SNAI2"/>
    <property type="match status" value="1"/>
</dbReference>
<sequence length="312" mass="35219">MAEEEVDRRETPTITQPLPSIIIITLPPLPLPSHQYVGNTLSELRYSKIRSKYHHPERKSINTNQFSRSLPGQEPMTSPFTFPPSVSFPMERFKFFIPPSYIFPPPFPPHYFGSTLFRPMQFPQFSALNNPFKPLVPPPTLQCPSCKNIYLNPTDLMIHMAWHRQHAAQLQSIACSRSIIATTSTNQGTSSSTNIITRSSGTKKNNNRRSKTTGSGSANTRIGNSTRSPHVNTCKCSVCGKTFTRHWLLQGHMRTHTGEKPFQCSICTKAFADKSNLRAHVQTHSGIKPYICNRCGKRFALKSYLSKHEEST</sequence>
<evidence type="ECO:0000256" key="11">
    <source>
        <dbReference type="PROSITE-ProRule" id="PRU00042"/>
    </source>
</evidence>
<comment type="subcellular location">
    <subcellularLocation>
        <location evidence="1">Nucleus</location>
    </subcellularLocation>
</comment>
<dbReference type="STRING" id="42157.A0A182ENU5"/>
<comment type="similarity">
    <text evidence="10">Belongs to the snail C2H2-type zinc-finger protein family.</text>
</comment>
<keyword evidence="6" id="KW-0805">Transcription regulation</keyword>
<dbReference type="Proteomes" id="UP000271087">
    <property type="component" value="Unassembled WGS sequence"/>
</dbReference>
<dbReference type="PANTHER" id="PTHR24388:SF100">
    <property type="entry name" value="ZINC FINGER PROTEIN 423"/>
    <property type="match status" value="1"/>
</dbReference>
<keyword evidence="9" id="KW-0539">Nucleus</keyword>
<evidence type="ECO:0000256" key="5">
    <source>
        <dbReference type="ARBA" id="ARBA00022833"/>
    </source>
</evidence>
<dbReference type="FunFam" id="3.30.160.60:FF:001289">
    <property type="entry name" value="Zinc finger protein 574"/>
    <property type="match status" value="1"/>
</dbReference>
<dbReference type="GO" id="GO:0005634">
    <property type="term" value="C:nucleus"/>
    <property type="evidence" value="ECO:0007669"/>
    <property type="project" value="UniProtKB-SubCell"/>
</dbReference>
<dbReference type="GO" id="GO:0000981">
    <property type="term" value="F:DNA-binding transcription factor activity, RNA polymerase II-specific"/>
    <property type="evidence" value="ECO:0007669"/>
    <property type="project" value="TreeGrafter"/>
</dbReference>
<feature type="compositionally biased region" description="Polar residues" evidence="12">
    <location>
        <begin position="212"/>
        <end position="224"/>
    </location>
</feature>
<feature type="domain" description="C2H2-type" evidence="13">
    <location>
        <begin position="262"/>
        <end position="289"/>
    </location>
</feature>
<accession>A0A182ENU5</accession>
<dbReference type="PROSITE" id="PS50157">
    <property type="entry name" value="ZINC_FINGER_C2H2_2"/>
    <property type="match status" value="3"/>
</dbReference>
<keyword evidence="15" id="KW-1185">Reference proteome</keyword>
<evidence type="ECO:0000259" key="13">
    <source>
        <dbReference type="PROSITE" id="PS50157"/>
    </source>
</evidence>
<dbReference type="GO" id="GO:0008270">
    <property type="term" value="F:zinc ion binding"/>
    <property type="evidence" value="ECO:0007669"/>
    <property type="project" value="UniProtKB-KW"/>
</dbReference>
<dbReference type="FunFam" id="3.30.160.60:FF:001498">
    <property type="entry name" value="Zinc finger protein 404"/>
    <property type="match status" value="1"/>
</dbReference>
<organism evidence="16">
    <name type="scientific">Onchocerca ochengi</name>
    <name type="common">Filarial nematode worm</name>
    <dbReference type="NCBI Taxonomy" id="42157"/>
    <lineage>
        <taxon>Eukaryota</taxon>
        <taxon>Metazoa</taxon>
        <taxon>Ecdysozoa</taxon>
        <taxon>Nematoda</taxon>
        <taxon>Chromadorea</taxon>
        <taxon>Rhabditida</taxon>
        <taxon>Spirurina</taxon>
        <taxon>Spiruromorpha</taxon>
        <taxon>Filarioidea</taxon>
        <taxon>Onchocercidae</taxon>
        <taxon>Onchocerca</taxon>
    </lineage>
</organism>
<evidence type="ECO:0000313" key="15">
    <source>
        <dbReference type="Proteomes" id="UP000271087"/>
    </source>
</evidence>